<sequence length="664" mass="76147">MWYQNDYRRIFMDMHLNDSNSEEYLSKLDVDNFVARLKEADASSIVVKAKSHVGLHYWPSKYGRMHEGLKRRDLDYVGEMVKKCHENGINVIVYLSQIYDNYAYDNHPAWRMVNAKGETSREDGSRYGLVCPNNLEYRQYVREILQELNTLYQFEGMFLDMPFWPEICYCDSCRERFFRETGHDLPRKIDWDDPIWVEYAHRRQRWMEEFMMENTKAVKEIRSEVTIEHNFAAVGTSDWYGGDTEKGLAACDYAGGDYYGGYLQQSFMCKYYNSVTPNKPFCYITSRCDPSLFFHTVSRSRDDLLIHAIDALMHNGAFSICDAMNPDGTITDEMYEGDIKDVFAQMKPLEKYVSGNMLADAAVLYHTEQKSEKNYIQSPFNAADVLREYNILFNVIGCKNLKGLRTQVLSINDVPVLSDEEMDDIERYIRNGGNLLITGHLGHKRLEELLGIRITGKSEYSYSYLNPTKAGAKLFKTFTKASPYPIEHYAWMSEVTEDGAEMLATLSFPYTKPGSRDFAAIHSNPPGIHTEMPGAIRRKVGEGSILWVCAPLELTKATHCREALCALFRSLMKGTLLTSNAPEFVETLLWEKDGCRYLGVINQQAKTPVYPISGITVTFPEVIKNVTTLTTDGKTPELTIENGSTTLHLPTLDVFQMYCLDETH</sequence>
<dbReference type="Proteomes" id="UP000824002">
    <property type="component" value="Unassembled WGS sequence"/>
</dbReference>
<dbReference type="InterPro" id="IPR017853">
    <property type="entry name" value="GH"/>
</dbReference>
<name>A0A9D1FPR3_9FIRM</name>
<dbReference type="SUPFAM" id="SSF52317">
    <property type="entry name" value="Class I glutamine amidotransferase-like"/>
    <property type="match status" value="1"/>
</dbReference>
<reference evidence="1" key="1">
    <citation type="submission" date="2020-10" db="EMBL/GenBank/DDBJ databases">
        <authorList>
            <person name="Gilroy R."/>
        </authorList>
    </citation>
    <scope>NUCLEOTIDE SEQUENCE</scope>
    <source>
        <strain evidence="1">CHK199-13235</strain>
    </source>
</reference>
<dbReference type="Gene3D" id="3.40.50.880">
    <property type="match status" value="1"/>
</dbReference>
<accession>A0A9D1FPR3</accession>
<organism evidence="1 2">
    <name type="scientific">Candidatus Merdivicinus excrementipullorum</name>
    <dbReference type="NCBI Taxonomy" id="2840867"/>
    <lineage>
        <taxon>Bacteria</taxon>
        <taxon>Bacillati</taxon>
        <taxon>Bacillota</taxon>
        <taxon>Clostridia</taxon>
        <taxon>Eubacteriales</taxon>
        <taxon>Oscillospiraceae</taxon>
        <taxon>Oscillospiraceae incertae sedis</taxon>
        <taxon>Candidatus Merdivicinus</taxon>
    </lineage>
</organism>
<evidence type="ECO:0000313" key="1">
    <source>
        <dbReference type="EMBL" id="HIS77313.1"/>
    </source>
</evidence>
<evidence type="ECO:0000313" key="2">
    <source>
        <dbReference type="Proteomes" id="UP000824002"/>
    </source>
</evidence>
<dbReference type="InterPro" id="IPR028212">
    <property type="entry name" value="GHL6"/>
</dbReference>
<gene>
    <name evidence="1" type="ORF">IAB51_11000</name>
</gene>
<reference evidence="1" key="2">
    <citation type="journal article" date="2021" name="PeerJ">
        <title>Extensive microbial diversity within the chicken gut microbiome revealed by metagenomics and culture.</title>
        <authorList>
            <person name="Gilroy R."/>
            <person name="Ravi A."/>
            <person name="Getino M."/>
            <person name="Pursley I."/>
            <person name="Horton D.L."/>
            <person name="Alikhan N.F."/>
            <person name="Baker D."/>
            <person name="Gharbi K."/>
            <person name="Hall N."/>
            <person name="Watson M."/>
            <person name="Adriaenssens E.M."/>
            <person name="Foster-Nyarko E."/>
            <person name="Jarju S."/>
            <person name="Secka A."/>
            <person name="Antonio M."/>
            <person name="Oren A."/>
            <person name="Chaudhuri R.R."/>
            <person name="La Ragione R."/>
            <person name="Hildebrand F."/>
            <person name="Pallen M.J."/>
        </authorList>
    </citation>
    <scope>NUCLEOTIDE SEQUENCE</scope>
    <source>
        <strain evidence="1">CHK199-13235</strain>
    </source>
</reference>
<proteinExistence type="predicted"/>
<dbReference type="EMBL" id="DVJP01000073">
    <property type="protein sequence ID" value="HIS77313.1"/>
    <property type="molecule type" value="Genomic_DNA"/>
</dbReference>
<dbReference type="InterPro" id="IPR029062">
    <property type="entry name" value="Class_I_gatase-like"/>
</dbReference>
<protein>
    <submittedName>
        <fullName evidence="1">Alpha-L-fucosidase</fullName>
    </submittedName>
</protein>
<dbReference type="Gene3D" id="3.20.20.80">
    <property type="entry name" value="Glycosidases"/>
    <property type="match status" value="1"/>
</dbReference>
<dbReference type="Pfam" id="PF14871">
    <property type="entry name" value="GHL6"/>
    <property type="match status" value="1"/>
</dbReference>
<dbReference type="AlphaFoldDB" id="A0A9D1FPR3"/>
<comment type="caution">
    <text evidence="1">The sequence shown here is derived from an EMBL/GenBank/DDBJ whole genome shotgun (WGS) entry which is preliminary data.</text>
</comment>
<dbReference type="SUPFAM" id="SSF51445">
    <property type="entry name" value="(Trans)glycosidases"/>
    <property type="match status" value="1"/>
</dbReference>